<evidence type="ECO:0000313" key="5">
    <source>
        <dbReference type="Proteomes" id="UP000033452"/>
    </source>
</evidence>
<dbReference type="CDD" id="cd02440">
    <property type="entry name" value="AdoMet_MTases"/>
    <property type="match status" value="1"/>
</dbReference>
<dbReference type="RefSeq" id="WP_046004391.1">
    <property type="nucleotide sequence ID" value="NZ_JXYA01000016.1"/>
</dbReference>
<evidence type="ECO:0000256" key="2">
    <source>
        <dbReference type="ARBA" id="ARBA00022679"/>
    </source>
</evidence>
<evidence type="ECO:0000259" key="3">
    <source>
        <dbReference type="Pfam" id="PF08241"/>
    </source>
</evidence>
<dbReference type="InterPro" id="IPR050602">
    <property type="entry name" value="Malonyl-ACP_OMT"/>
</dbReference>
<feature type="domain" description="Methyltransferase type 11" evidence="3">
    <location>
        <begin position="46"/>
        <end position="133"/>
    </location>
</feature>
<keyword evidence="2" id="KW-0808">Transferase</keyword>
<protein>
    <recommendedName>
        <fullName evidence="3">Methyltransferase type 11 domain-containing protein</fullName>
    </recommendedName>
</protein>
<name>A0A0F4QRY0_9GAMM</name>
<dbReference type="OrthoDB" id="9760689at2"/>
<dbReference type="EMBL" id="JXYA01000016">
    <property type="protein sequence ID" value="KJZ10119.1"/>
    <property type="molecule type" value="Genomic_DNA"/>
</dbReference>
<comment type="caution">
    <text evidence="4">The sequence shown here is derived from an EMBL/GenBank/DDBJ whole genome shotgun (WGS) entry which is preliminary data.</text>
</comment>
<dbReference type="InterPro" id="IPR029063">
    <property type="entry name" value="SAM-dependent_MTases_sf"/>
</dbReference>
<sequence>MSASVKAQVASRFSRASQVYVQHANVQQQAAEILLRKITQPSTTLLDLGAGPMQHYDALSARCAQLVALDLSAGMLEQGPQDAFKVCADMDNLPLADNCVDAIFSNFAMQWSQDHPALFKALNRILKPGGKAYLSVVADGSLCEIQQAWQNVDAHCHVNRFTPFDSLLAYGEEAGFALDDAQLMCLKETFATAQAAFKSVKAIGANQLQHEGQRRGLLGKTQYRKLLAGYPLINGRAQLSYQVAFMELTKL</sequence>
<dbReference type="PANTHER" id="PTHR13090">
    <property type="entry name" value="ARGININE-HYDROXYLASE NDUFAF5, MITOCHONDRIAL"/>
    <property type="match status" value="1"/>
</dbReference>
<dbReference type="Pfam" id="PF08241">
    <property type="entry name" value="Methyltransf_11"/>
    <property type="match status" value="1"/>
</dbReference>
<reference evidence="4 5" key="1">
    <citation type="journal article" date="2015" name="BMC Genomics">
        <title>Genome mining reveals unlocked bioactive potential of marine Gram-negative bacteria.</title>
        <authorList>
            <person name="Machado H."/>
            <person name="Sonnenschein E.C."/>
            <person name="Melchiorsen J."/>
            <person name="Gram L."/>
        </authorList>
    </citation>
    <scope>NUCLEOTIDE SEQUENCE [LARGE SCALE GENOMIC DNA]</scope>
    <source>
        <strain evidence="4 5">S2471</strain>
    </source>
</reference>
<dbReference type="Proteomes" id="UP000033452">
    <property type="component" value="Unassembled WGS sequence"/>
</dbReference>
<dbReference type="PATRIC" id="fig|43658.5.peg.1621"/>
<evidence type="ECO:0000313" key="4">
    <source>
        <dbReference type="EMBL" id="KJZ10119.1"/>
    </source>
</evidence>
<dbReference type="GO" id="GO:0008757">
    <property type="term" value="F:S-adenosylmethionine-dependent methyltransferase activity"/>
    <property type="evidence" value="ECO:0007669"/>
    <property type="project" value="InterPro"/>
</dbReference>
<keyword evidence="5" id="KW-1185">Reference proteome</keyword>
<dbReference type="GO" id="GO:0032259">
    <property type="term" value="P:methylation"/>
    <property type="evidence" value="ECO:0007669"/>
    <property type="project" value="UniProtKB-KW"/>
</dbReference>
<accession>A0A0F4QRY0</accession>
<proteinExistence type="predicted"/>
<dbReference type="PANTHER" id="PTHR13090:SF1">
    <property type="entry name" value="ARGININE-HYDROXYLASE NDUFAF5, MITOCHONDRIAL"/>
    <property type="match status" value="1"/>
</dbReference>
<dbReference type="AlphaFoldDB" id="A0A0F4QRY0"/>
<dbReference type="InterPro" id="IPR013216">
    <property type="entry name" value="Methyltransf_11"/>
</dbReference>
<dbReference type="SUPFAM" id="SSF53335">
    <property type="entry name" value="S-adenosyl-L-methionine-dependent methyltransferases"/>
    <property type="match status" value="1"/>
</dbReference>
<dbReference type="Gene3D" id="3.40.50.150">
    <property type="entry name" value="Vaccinia Virus protein VP39"/>
    <property type="match status" value="1"/>
</dbReference>
<organism evidence="4 5">
    <name type="scientific">Pseudoalteromonas rubra</name>
    <dbReference type="NCBI Taxonomy" id="43658"/>
    <lineage>
        <taxon>Bacteria</taxon>
        <taxon>Pseudomonadati</taxon>
        <taxon>Pseudomonadota</taxon>
        <taxon>Gammaproteobacteria</taxon>
        <taxon>Alteromonadales</taxon>
        <taxon>Pseudoalteromonadaceae</taxon>
        <taxon>Pseudoalteromonas</taxon>
    </lineage>
</organism>
<keyword evidence="1" id="KW-0489">Methyltransferase</keyword>
<gene>
    <name evidence="4" type="ORF">TW77_07710</name>
</gene>
<evidence type="ECO:0000256" key="1">
    <source>
        <dbReference type="ARBA" id="ARBA00022603"/>
    </source>
</evidence>